<comment type="subcellular location">
    <subcellularLocation>
        <location evidence="2">Mitochondrion matrix</location>
    </subcellularLocation>
</comment>
<evidence type="ECO:0000256" key="6">
    <source>
        <dbReference type="ARBA" id="ARBA00022840"/>
    </source>
</evidence>
<evidence type="ECO:0000256" key="7">
    <source>
        <dbReference type="ARBA" id="ARBA00023098"/>
    </source>
</evidence>
<evidence type="ECO:0000256" key="2">
    <source>
        <dbReference type="ARBA" id="ARBA00004305"/>
    </source>
</evidence>
<keyword evidence="4" id="KW-0436">Ligase</keyword>
<dbReference type="InterPro" id="IPR000089">
    <property type="entry name" value="Biotin_lipoyl"/>
</dbReference>
<dbReference type="NCBIfam" id="NF006367">
    <property type="entry name" value="PRK08591.1"/>
    <property type="match status" value="1"/>
</dbReference>
<dbReference type="Gene3D" id="3.40.50.20">
    <property type="match status" value="1"/>
</dbReference>
<evidence type="ECO:0000256" key="3">
    <source>
        <dbReference type="ARBA" id="ARBA00018058"/>
    </source>
</evidence>
<organism evidence="15 16">
    <name type="scientific">Aplysia californica</name>
    <name type="common">California sea hare</name>
    <dbReference type="NCBI Taxonomy" id="6500"/>
    <lineage>
        <taxon>Eukaryota</taxon>
        <taxon>Metazoa</taxon>
        <taxon>Spiralia</taxon>
        <taxon>Lophotrochozoa</taxon>
        <taxon>Mollusca</taxon>
        <taxon>Gastropoda</taxon>
        <taxon>Heterobranchia</taxon>
        <taxon>Euthyneura</taxon>
        <taxon>Tectipleura</taxon>
        <taxon>Aplysiida</taxon>
        <taxon>Aplysioidea</taxon>
        <taxon>Aplysiidae</taxon>
        <taxon>Aplysia</taxon>
    </lineage>
</organism>
<sequence>MQNMAAPVRLHGHSAAKSLLSGFLQFSKDFHNSLRVCGQTRSLYTTMKLYDREQYWNDRCMPEETKFDKILIANRGEIACRVIKTCQRLGIKTVAVHSSADSLAVHTRMADEAICIGPAPTSESYLRMDKILEAVKESGAQAVHPGYGFLSENTQFAAELKVLGVSFVGPNSEAIHAMGDKIESKRIAEKAGVNMIPGFDGAITDADHCVKLANDIGYPVMIKASAGGGGKGMRVARSDEDARLAFRLCTQEAKSSFGDDRMLIEKYIENPRHIEIQVLCDKKGNSLWLNERECSIQRRMQKVIEEAPSVFLDPATRRAMGEQACQLAKAVGYDSAGTVEFLVDKDKNFYFLEMNTRLQVEHPITEMITGVDIVHQMLRVAKGHSLLHKQADIPIEGWAMECRVYAEDPFKNFGMPSIGRLSRYMEPLHLPNTRCDSGITEGSDISIYYDPMICKLVTYGRDRTSCMETMIKALDSYIIKGVTHNIPLLRDILTESRFVSGDVSTNYLPEVFPEGFKGKQLTVKDKQELSAMACAIFLKDTNRSRAFLNQSRIMPVEDARKKWTLNVLINKARFHAEVNTIDGGYKVVVADDVFEVKGDLTFSTPLITATVNGEERLLQVHQKLGGGQYDLRFHGTLFTVSVMNDLAYQLSQYMPEKKEVDTSTMVLAPMPGVLKSVNVSAGDAVAEHQEVCVLEAMKMQNSLVSAKVGKVKKVNYKTGDTVNEGDVIVELE</sequence>
<evidence type="ECO:0000313" key="15">
    <source>
        <dbReference type="Proteomes" id="UP000694888"/>
    </source>
</evidence>
<feature type="domain" description="ATP-grasp" evidence="13">
    <location>
        <begin position="185"/>
        <end position="382"/>
    </location>
</feature>
<keyword evidence="15" id="KW-1185">Reference proteome</keyword>
<dbReference type="Pfam" id="PF00289">
    <property type="entry name" value="Biotin_carb_N"/>
    <property type="match status" value="1"/>
</dbReference>
<dbReference type="GeneID" id="101848231"/>
<dbReference type="SUPFAM" id="SSF56059">
    <property type="entry name" value="Glutathione synthetase ATP-binding domain-like"/>
    <property type="match status" value="1"/>
</dbReference>
<dbReference type="PROSITE" id="PS50979">
    <property type="entry name" value="BC"/>
    <property type="match status" value="1"/>
</dbReference>
<dbReference type="InterPro" id="IPR041265">
    <property type="entry name" value="PCC_BT"/>
</dbReference>
<reference evidence="16" key="1">
    <citation type="submission" date="2025-08" db="UniProtKB">
        <authorList>
            <consortium name="RefSeq"/>
        </authorList>
    </citation>
    <scope>IDENTIFICATION</scope>
</reference>
<evidence type="ECO:0000256" key="10">
    <source>
        <dbReference type="ARBA" id="ARBA00048208"/>
    </source>
</evidence>
<dbReference type="InterPro" id="IPR050856">
    <property type="entry name" value="Biotin_carboxylase_complex"/>
</dbReference>
<proteinExistence type="predicted"/>
<dbReference type="InterPro" id="IPR011764">
    <property type="entry name" value="Biotin_carboxylation_dom"/>
</dbReference>
<keyword evidence="5 11" id="KW-0547">Nucleotide-binding</keyword>
<feature type="domain" description="Biotin carboxylation" evidence="14">
    <location>
        <begin position="66"/>
        <end position="513"/>
    </location>
</feature>
<dbReference type="InterPro" id="IPR005481">
    <property type="entry name" value="BC-like_N"/>
</dbReference>
<dbReference type="Pfam" id="PF18140">
    <property type="entry name" value="PCC_BT"/>
    <property type="match status" value="1"/>
</dbReference>
<evidence type="ECO:0000256" key="5">
    <source>
        <dbReference type="ARBA" id="ARBA00022741"/>
    </source>
</evidence>
<dbReference type="InterPro" id="IPR016185">
    <property type="entry name" value="PreATP-grasp_dom_sf"/>
</dbReference>
<evidence type="ECO:0000313" key="16">
    <source>
        <dbReference type="RefSeq" id="XP_005106149.2"/>
    </source>
</evidence>
<accession>A0ABM0K0W9</accession>
<dbReference type="Gene3D" id="3.30.700.30">
    <property type="match status" value="1"/>
</dbReference>
<dbReference type="RefSeq" id="XP_005106149.2">
    <property type="nucleotide sequence ID" value="XM_005106092.3"/>
</dbReference>
<dbReference type="Gene3D" id="3.30.1490.20">
    <property type="entry name" value="ATP-grasp fold, A domain"/>
    <property type="match status" value="1"/>
</dbReference>
<dbReference type="PROSITE" id="PS00866">
    <property type="entry name" value="CPSASE_1"/>
    <property type="match status" value="1"/>
</dbReference>
<evidence type="ECO:0000256" key="4">
    <source>
        <dbReference type="ARBA" id="ARBA00022598"/>
    </source>
</evidence>
<dbReference type="SUPFAM" id="SSF51246">
    <property type="entry name" value="Rudiment single hybrid motif"/>
    <property type="match status" value="1"/>
</dbReference>
<keyword evidence="7" id="KW-0443">Lipid metabolism</keyword>
<dbReference type="Pfam" id="PF02786">
    <property type="entry name" value="CPSase_L_D2"/>
    <property type="match status" value="1"/>
</dbReference>
<keyword evidence="8" id="KW-0092">Biotin</keyword>
<dbReference type="PROSITE" id="PS50975">
    <property type="entry name" value="ATP_GRASP"/>
    <property type="match status" value="1"/>
</dbReference>
<dbReference type="Proteomes" id="UP000694888">
    <property type="component" value="Unplaced"/>
</dbReference>
<keyword evidence="6 11" id="KW-0067">ATP-binding</keyword>
<comment type="cofactor">
    <cofactor evidence="1">
        <name>biotin</name>
        <dbReference type="ChEBI" id="CHEBI:57586"/>
    </cofactor>
</comment>
<evidence type="ECO:0000259" key="12">
    <source>
        <dbReference type="PROSITE" id="PS50968"/>
    </source>
</evidence>
<evidence type="ECO:0000256" key="11">
    <source>
        <dbReference type="PROSITE-ProRule" id="PRU00409"/>
    </source>
</evidence>
<name>A0ABM0K0W9_APLCA</name>
<dbReference type="InterPro" id="IPR011054">
    <property type="entry name" value="Rudment_hybrid_motif"/>
</dbReference>
<dbReference type="PROSITE" id="PS00867">
    <property type="entry name" value="CPSASE_2"/>
    <property type="match status" value="1"/>
</dbReference>
<dbReference type="PROSITE" id="PS50968">
    <property type="entry name" value="BIOTINYL_LIPOYL"/>
    <property type="match status" value="1"/>
</dbReference>
<dbReference type="PANTHER" id="PTHR18866">
    <property type="entry name" value="CARBOXYLASE:PYRUVATE/ACETYL-COA/PROPIONYL-COA CARBOXYLASE"/>
    <property type="match status" value="1"/>
</dbReference>
<dbReference type="Pfam" id="PF00364">
    <property type="entry name" value="Biotin_lipoyl"/>
    <property type="match status" value="1"/>
</dbReference>
<evidence type="ECO:0000256" key="8">
    <source>
        <dbReference type="ARBA" id="ARBA00023267"/>
    </source>
</evidence>
<gene>
    <name evidence="16" type="primary">LOC101848231</name>
</gene>
<evidence type="ECO:0000259" key="14">
    <source>
        <dbReference type="PROSITE" id="PS50979"/>
    </source>
</evidence>
<dbReference type="InterPro" id="IPR011761">
    <property type="entry name" value="ATP-grasp"/>
</dbReference>
<dbReference type="InterPro" id="IPR005479">
    <property type="entry name" value="CPAse_ATP-bd"/>
</dbReference>
<dbReference type="InterPro" id="IPR005482">
    <property type="entry name" value="Biotin_COase_C"/>
</dbReference>
<dbReference type="SUPFAM" id="SSF52440">
    <property type="entry name" value="PreATP-grasp domain"/>
    <property type="match status" value="1"/>
</dbReference>
<dbReference type="InterPro" id="IPR013815">
    <property type="entry name" value="ATP_grasp_subdomain_1"/>
</dbReference>
<dbReference type="CDD" id="cd06850">
    <property type="entry name" value="biotinyl_domain"/>
    <property type="match status" value="1"/>
</dbReference>
<evidence type="ECO:0000259" key="13">
    <source>
        <dbReference type="PROSITE" id="PS50975"/>
    </source>
</evidence>
<feature type="domain" description="Lipoyl-binding" evidence="12">
    <location>
        <begin position="657"/>
        <end position="732"/>
    </location>
</feature>
<dbReference type="Pfam" id="PF02785">
    <property type="entry name" value="Biotin_carb_C"/>
    <property type="match status" value="1"/>
</dbReference>
<dbReference type="InterPro" id="IPR011053">
    <property type="entry name" value="Single_hybrid_motif"/>
</dbReference>
<dbReference type="SUPFAM" id="SSF51230">
    <property type="entry name" value="Single hybrid motif"/>
    <property type="match status" value="1"/>
</dbReference>
<evidence type="ECO:0000256" key="9">
    <source>
        <dbReference type="ARBA" id="ARBA00031557"/>
    </source>
</evidence>
<evidence type="ECO:0000256" key="1">
    <source>
        <dbReference type="ARBA" id="ARBA00001953"/>
    </source>
</evidence>
<protein>
    <recommendedName>
        <fullName evidence="3">Propionyl-CoA carboxylase alpha chain, mitochondrial</fullName>
    </recommendedName>
    <alternativeName>
        <fullName evidence="9">Propanoyl-CoA:carbon dioxide ligase subunit alpha</fullName>
    </alternativeName>
</protein>
<dbReference type="Gene3D" id="3.30.470.20">
    <property type="entry name" value="ATP-grasp fold, B domain"/>
    <property type="match status" value="1"/>
</dbReference>
<dbReference type="PANTHER" id="PTHR18866:SF33">
    <property type="entry name" value="METHYLCROTONOYL-COA CARBOXYLASE SUBUNIT ALPHA, MITOCHONDRIAL-RELATED"/>
    <property type="match status" value="1"/>
</dbReference>
<comment type="catalytic activity">
    <reaction evidence="10">
        <text>butanoyl-CoA + hydrogencarbonate + ATP = (2S)-ethylmalonyl-CoA + ADP + phosphate + H(+)</text>
        <dbReference type="Rhea" id="RHEA:59520"/>
        <dbReference type="ChEBI" id="CHEBI:15378"/>
        <dbReference type="ChEBI" id="CHEBI:17544"/>
        <dbReference type="ChEBI" id="CHEBI:30616"/>
        <dbReference type="ChEBI" id="CHEBI:43474"/>
        <dbReference type="ChEBI" id="CHEBI:57371"/>
        <dbReference type="ChEBI" id="CHEBI:60909"/>
        <dbReference type="ChEBI" id="CHEBI:456216"/>
    </reaction>
    <physiologicalReaction direction="left-to-right" evidence="10">
        <dbReference type="Rhea" id="RHEA:59521"/>
    </physiologicalReaction>
</comment>
<dbReference type="SMART" id="SM00878">
    <property type="entry name" value="Biotin_carb_C"/>
    <property type="match status" value="1"/>
</dbReference>
<dbReference type="Gene3D" id="2.40.50.100">
    <property type="match status" value="1"/>
</dbReference>